<dbReference type="EMBL" id="BMAW01059320">
    <property type="protein sequence ID" value="GFT20661.1"/>
    <property type="molecule type" value="Genomic_DNA"/>
</dbReference>
<evidence type="ECO:0000256" key="1">
    <source>
        <dbReference type="SAM" id="MobiDB-lite"/>
    </source>
</evidence>
<keyword evidence="2" id="KW-1133">Transmembrane helix</keyword>
<keyword evidence="4" id="KW-1185">Reference proteome</keyword>
<evidence type="ECO:0000313" key="3">
    <source>
        <dbReference type="EMBL" id="GFT20661.1"/>
    </source>
</evidence>
<keyword evidence="2" id="KW-0812">Transmembrane</keyword>
<dbReference type="Proteomes" id="UP000887013">
    <property type="component" value="Unassembled WGS sequence"/>
</dbReference>
<keyword evidence="2" id="KW-0472">Membrane</keyword>
<reference evidence="3" key="1">
    <citation type="submission" date="2020-08" db="EMBL/GenBank/DDBJ databases">
        <title>Multicomponent nature underlies the extraordinary mechanical properties of spider dragline silk.</title>
        <authorList>
            <person name="Kono N."/>
            <person name="Nakamura H."/>
            <person name="Mori M."/>
            <person name="Yoshida Y."/>
            <person name="Ohtoshi R."/>
            <person name="Malay A.D."/>
            <person name="Moran D.A.P."/>
            <person name="Tomita M."/>
            <person name="Numata K."/>
            <person name="Arakawa K."/>
        </authorList>
    </citation>
    <scope>NUCLEOTIDE SEQUENCE</scope>
</reference>
<feature type="compositionally biased region" description="Polar residues" evidence="1">
    <location>
        <begin position="627"/>
        <end position="640"/>
    </location>
</feature>
<evidence type="ECO:0000256" key="2">
    <source>
        <dbReference type="SAM" id="Phobius"/>
    </source>
</evidence>
<protein>
    <submittedName>
        <fullName evidence="3">Uncharacterized protein</fullName>
    </submittedName>
</protein>
<dbReference type="OrthoDB" id="6437879at2759"/>
<proteinExistence type="predicted"/>
<feature type="transmembrane region" description="Helical" evidence="2">
    <location>
        <begin position="1467"/>
        <end position="1491"/>
    </location>
</feature>
<organism evidence="3 4">
    <name type="scientific">Nephila pilipes</name>
    <name type="common">Giant wood spider</name>
    <name type="synonym">Nephila maculata</name>
    <dbReference type="NCBI Taxonomy" id="299642"/>
    <lineage>
        <taxon>Eukaryota</taxon>
        <taxon>Metazoa</taxon>
        <taxon>Ecdysozoa</taxon>
        <taxon>Arthropoda</taxon>
        <taxon>Chelicerata</taxon>
        <taxon>Arachnida</taxon>
        <taxon>Araneae</taxon>
        <taxon>Araneomorphae</taxon>
        <taxon>Entelegynae</taxon>
        <taxon>Araneoidea</taxon>
        <taxon>Nephilidae</taxon>
        <taxon>Nephila</taxon>
    </lineage>
</organism>
<name>A0A8X6NMC6_NEPPI</name>
<comment type="caution">
    <text evidence="3">The sequence shown here is derived from an EMBL/GenBank/DDBJ whole genome shotgun (WGS) entry which is preliminary data.</text>
</comment>
<feature type="region of interest" description="Disordered" evidence="1">
    <location>
        <begin position="606"/>
        <end position="640"/>
    </location>
</feature>
<evidence type="ECO:0000313" key="4">
    <source>
        <dbReference type="Proteomes" id="UP000887013"/>
    </source>
</evidence>
<accession>A0A8X6NMC6</accession>
<sequence length="1650" mass="187548">MRDADSTRTRLSLAQTLLTEMYRNTTANWSVCEASVIKHLGQISKVNIIAFESLNKYAALPPPPTDVSRSAKNKRLKLADPDDSLANLPIEILIGTDFYWNDGNSEPPVKLSDSLTLVPSIFGCILSGLRSHVTVFFIPTVHNINVNTSTQALDDADFPPEIEAEKYDNPNLNYQEISNEQYLINARSRSTKIPFLENINLLNVKKISEKNSKRITDNTDALQRLRLLRQENIESFQSPKFAFTENINELSEKQSNKKEISKISGKINSLDKSYFLKHKNIQPFRLTSVIFTEDTNQLKTYESSEETKRIAHNTNSLKNHNFFGYKNTRPFRRQSFYPEGNSSYQFYPKKNPVNIQSDENELQNNVIKPEGIGHNAFSNRKEIYVKPAVHDIYHSFNKPVLGNIRQRHTDNNYTHLSNDGKRNSVNQFLNSQPKEKELKRMVIDKINYFEIDDTEKGIKSKDTVAEDAQKIPLDGTAKTGSKHSYLLKRNYEGNVYSTSIVNNMINEYYSATTESIEALSKGNKNIHARVVEVYQEPVIPNDNTTRQDNDTNDIINNSDKKRKDLERLLRVLTDDLGEEEGIKIPADEETEIRILVRKVIRQHDSESEKNRSAYFGSVSRWKEDPGQQEQPQSDDGIQESTTNSFFDLKKYLTLDVATTTTNVIQSKDFLKKKRSRQPSSWFLSPPGNAFLRNKISKRSHADNLDELKLGHAYKTADNYSSFEEDIKEKIRDFILGHSQNISNNQSFDVDANKSNIDINEEPLPESNVTDINKAEQVNLKEKKRSHLINKPGLYNSLVGDILEVKTEQPPTSILPTQPPHRHYFGISDHLLMFPNDSLPTDITYELNTNTGIYALPKVLGSQNVTSANFSENFVTWNSFSTEKNVLLLSERSSGASVPEFPQIQNTSNFSKQAPIYPKNNVEWMLRNILQNRLSDQRTPTPNIEEKEPEISRSINAMFTSNTVDENPQSKYLKSLISNTESSTSSKLISFKRRNESPSIAGSAKFSHTSKTKDFSNKGNELLNFTKEPFGISDIIRSTEKAKVSITAPQLQELLRFVNNSNTERNVPSIKEICNLCKKENKTVESTLETCQKTKCRDVSDKVILQKYLGLVTPTTKIVPLHEDDTKMKINVVDILKNLDASKNRPESKLLSKNNTKIKNGVFNTGNSKAKAITNASKIFRPNSANGTEIDDIVFTEADLEYDLSTFEYALFRNDNSINKNKKDTDDEPNFYLWKFLDNEHSDSPTGYSDENLFTVQSLTVQPDIIHDENKKSKFIPNDAQLQKLKVLSLINKANTASIESNLKNKKLLQNIPQHFSIPLNLKNKGPKTAGKTHKLSQLKTLTLPNKTGNSSKNHLKSKVTTVSILSIEDLLPLRGKKKTVESSSELNKRDLITPESQSDVSLLENFQLPNHASENGKYKELINRNMFLTNLLSLLSKKAILKKDLDNQISNLSDDAKLMETPGKHPYIAGFVLGVGIVAVFLIFSVALYWIGFKKGKFQAKDGETENDECMEKRNGKVIRDRRSEAVDSSDVRYLKHLVAKASTLQDSDPITKENPKRLQERVFCKNHKDSIMDKIRKQADGSKFFDVYSSQNDESQFECNMHYSEEEGSDQDSLSAFFNPKRKSSLEMLSDDFIESSHKKSIGNKRLPR</sequence>
<gene>
    <name evidence="3" type="primary">AVEN_173954_1</name>
    <name evidence="3" type="ORF">NPIL_61311</name>
</gene>